<organism evidence="2">
    <name type="scientific">Dendroctonus ponderosae</name>
    <name type="common">Mountain pine beetle</name>
    <dbReference type="NCBI Taxonomy" id="77166"/>
    <lineage>
        <taxon>Eukaryota</taxon>
        <taxon>Metazoa</taxon>
        <taxon>Ecdysozoa</taxon>
        <taxon>Arthropoda</taxon>
        <taxon>Hexapoda</taxon>
        <taxon>Insecta</taxon>
        <taxon>Pterygota</taxon>
        <taxon>Neoptera</taxon>
        <taxon>Endopterygota</taxon>
        <taxon>Coleoptera</taxon>
        <taxon>Polyphaga</taxon>
        <taxon>Cucujiformia</taxon>
        <taxon>Curculionidae</taxon>
        <taxon>Scolytinae</taxon>
        <taxon>Dendroctonus</taxon>
    </lineage>
</organism>
<evidence type="ECO:0000256" key="1">
    <source>
        <dbReference type="SAM" id="MobiDB-lite"/>
    </source>
</evidence>
<gene>
    <name evidence="3" type="ORF">D910_10268</name>
    <name evidence="2" type="ORF">YQE_11554</name>
</gene>
<evidence type="ECO:0000313" key="2">
    <source>
        <dbReference type="EMBL" id="ENN71820.1"/>
    </source>
</evidence>
<name>N6TRC8_DENPD</name>
<dbReference type="HOGENOM" id="CLU_953978_0_0_1"/>
<feature type="non-terminal residue" evidence="2">
    <location>
        <position position="1"/>
    </location>
</feature>
<dbReference type="Proteomes" id="UP000030742">
    <property type="component" value="Unassembled WGS sequence"/>
</dbReference>
<dbReference type="AlphaFoldDB" id="N6TRC8"/>
<feature type="compositionally biased region" description="Basic residues" evidence="1">
    <location>
        <begin position="144"/>
        <end position="167"/>
    </location>
</feature>
<feature type="compositionally biased region" description="Polar residues" evidence="1">
    <location>
        <begin position="190"/>
        <end position="202"/>
    </location>
</feature>
<feature type="region of interest" description="Disordered" evidence="1">
    <location>
        <begin position="271"/>
        <end position="292"/>
    </location>
</feature>
<reference evidence="2 4" key="1">
    <citation type="journal article" date="2013" name="Genome Biol.">
        <title>Draft genome of the mountain pine beetle, Dendroctonus ponderosae Hopkins, a major forest pest.</title>
        <authorList>
            <person name="Keeling C.I."/>
            <person name="Yuen M.M."/>
            <person name="Liao N.Y."/>
            <person name="Docking T.R."/>
            <person name="Chan S.K."/>
            <person name="Taylor G.A."/>
            <person name="Palmquist D.L."/>
            <person name="Jackman S.D."/>
            <person name="Nguyen A."/>
            <person name="Li M."/>
            <person name="Henderson H."/>
            <person name="Janes J.K."/>
            <person name="Zhao Y."/>
            <person name="Pandoh P."/>
            <person name="Moore R."/>
            <person name="Sperling F.A."/>
            <person name="Huber D.P."/>
            <person name="Birol I."/>
            <person name="Jones S.J."/>
            <person name="Bohlmann J."/>
        </authorList>
    </citation>
    <scope>NUCLEOTIDE SEQUENCE</scope>
</reference>
<evidence type="ECO:0000313" key="4">
    <source>
        <dbReference type="Proteomes" id="UP000030742"/>
    </source>
</evidence>
<dbReference type="EMBL" id="KB741253">
    <property type="protein sequence ID" value="ENN71820.1"/>
    <property type="molecule type" value="Genomic_DNA"/>
</dbReference>
<feature type="region of interest" description="Disordered" evidence="1">
    <location>
        <begin position="182"/>
        <end position="202"/>
    </location>
</feature>
<protein>
    <submittedName>
        <fullName evidence="2">Uncharacterized protein</fullName>
    </submittedName>
</protein>
<dbReference type="EMBL" id="KB632340">
    <property type="protein sequence ID" value="ERL92964.1"/>
    <property type="molecule type" value="Genomic_DNA"/>
</dbReference>
<accession>N6TRC8</accession>
<sequence>MENFTTAEEQDNVIIQNSIRFLHTLTNLRKLNVPTLQSLYRTKCRLMELRRHVSMPVQKPYQRCEKCLMKFSEADTGFEITPSKPSPFAKKIIEKVRKNQPLTDFQKAYYKKLLKRFPKGFQEQNKLTLTCNFCKNGTIVAMNKPKRQRQVKAKKPPAKTKKKSKKKDRFCGLNQSVVLLSSAKKKPESENANTKNTQETSLHPIQPFEATTGTMTNSRMLQTPLKSIRNKHAIRLAKKKENVVTEVLLPVISKAKAKQNKKRLNDLSRLVQNRGKSKSKQTPRLKDFLASL</sequence>
<proteinExistence type="predicted"/>
<evidence type="ECO:0000313" key="3">
    <source>
        <dbReference type="EMBL" id="ERL92964.1"/>
    </source>
</evidence>
<feature type="region of interest" description="Disordered" evidence="1">
    <location>
        <begin position="143"/>
        <end position="167"/>
    </location>
</feature>